<name>A0ABS1MS09_9ACTN</name>
<dbReference type="Pfam" id="PF23169">
    <property type="entry name" value="HalD"/>
    <property type="match status" value="1"/>
</dbReference>
<dbReference type="Gene3D" id="2.60.120.620">
    <property type="entry name" value="q2cbj1_9rhob like domain"/>
    <property type="match status" value="1"/>
</dbReference>
<evidence type="ECO:0000313" key="2">
    <source>
        <dbReference type="Proteomes" id="UP000629371"/>
    </source>
</evidence>
<comment type="caution">
    <text evidence="1">The sequence shown here is derived from an EMBL/GenBank/DDBJ whole genome shotgun (WGS) entry which is preliminary data.</text>
</comment>
<dbReference type="InterPro" id="IPR056470">
    <property type="entry name" value="BesD/HalB-like"/>
</dbReference>
<protein>
    <submittedName>
        <fullName evidence="1">ArpA protein</fullName>
    </submittedName>
</protein>
<proteinExistence type="predicted"/>
<dbReference type="NCBIfam" id="NF042920">
    <property type="entry name" value="Lys_halognase_BesD"/>
    <property type="match status" value="1"/>
</dbReference>
<dbReference type="SUPFAM" id="SSF51197">
    <property type="entry name" value="Clavaminate synthase-like"/>
    <property type="match status" value="1"/>
</dbReference>
<accession>A0ABS1MS09</accession>
<dbReference type="Proteomes" id="UP000629371">
    <property type="component" value="Unassembled WGS sequence"/>
</dbReference>
<sequence>MSGNGLGPTSVCTPLDSSEIRRLSHHYHRYGIATVTNLIEEHTRQLVRTEAERLLEKHAERRDLRLQTTGYTRRSMSVVPSEMIAANSELVTSIYSNPDLIRTLEALAGEKLHPCPKADEEYLITRQEQRGDTHGWHWGDFSFALIWVLVAPPIDVGGLLQCVPHTTWDKAAPRINNYLAENPINTYYFASGDVYFLRTDTTLHRTIPLREDATRIILNMTWAGDRDLKRELDADDRWWDDANVSAASAIKK</sequence>
<dbReference type="EMBL" id="JAERRI010000007">
    <property type="protein sequence ID" value="MBL1090546.1"/>
    <property type="molecule type" value="Genomic_DNA"/>
</dbReference>
<dbReference type="InterPro" id="IPR053701">
    <property type="entry name" value="BesD"/>
</dbReference>
<dbReference type="RefSeq" id="WP_201804088.1">
    <property type="nucleotide sequence ID" value="NZ_JAERRI010000007.1"/>
</dbReference>
<gene>
    <name evidence="1" type="ORF">JK360_14250</name>
</gene>
<organism evidence="1 2">
    <name type="scientific">Streptomyces siderophoricus</name>
    <dbReference type="NCBI Taxonomy" id="2802281"/>
    <lineage>
        <taxon>Bacteria</taxon>
        <taxon>Bacillati</taxon>
        <taxon>Actinomycetota</taxon>
        <taxon>Actinomycetes</taxon>
        <taxon>Kitasatosporales</taxon>
        <taxon>Streptomycetaceae</taxon>
        <taxon>Streptomyces</taxon>
    </lineage>
</organism>
<reference evidence="1 2" key="1">
    <citation type="submission" date="2021-01" db="EMBL/GenBank/DDBJ databases">
        <title>WGS of actinomycetes isolated from Thailand.</title>
        <authorList>
            <person name="Thawai C."/>
        </authorList>
    </citation>
    <scope>NUCLEOTIDE SEQUENCE [LARGE SCALE GENOMIC DNA]</scope>
    <source>
        <strain evidence="1 2">CH9-7</strain>
    </source>
</reference>
<evidence type="ECO:0000313" key="1">
    <source>
        <dbReference type="EMBL" id="MBL1090546.1"/>
    </source>
</evidence>
<keyword evidence="2" id="KW-1185">Reference proteome</keyword>